<dbReference type="InterPro" id="IPR007370">
    <property type="entry name" value="Glu_cys_ligase"/>
</dbReference>
<gene>
    <name evidence="8" type="primary">gshA</name>
    <name evidence="11" type="ORF">JCM19232_6005</name>
</gene>
<reference evidence="11 12" key="2">
    <citation type="submission" date="2015-01" db="EMBL/GenBank/DDBJ databases">
        <authorList>
            <consortium name="NBRP consortium"/>
            <person name="Sawabe T."/>
            <person name="Meirelles P."/>
            <person name="Feng G."/>
            <person name="Sayaka M."/>
            <person name="Hattori M."/>
            <person name="Ohkuma M."/>
        </authorList>
    </citation>
    <scope>NUCLEOTIDE SEQUENCE [LARGE SCALE GENOMIC DNA]</scope>
    <source>
        <strain evidence="11 12">JCM19232</strain>
    </source>
</reference>
<dbReference type="GO" id="GO:0046872">
    <property type="term" value="F:metal ion binding"/>
    <property type="evidence" value="ECO:0007669"/>
    <property type="project" value="TreeGrafter"/>
</dbReference>
<dbReference type="InterPro" id="IPR014746">
    <property type="entry name" value="Gln_synth/guanido_kin_cat_dom"/>
</dbReference>
<dbReference type="InterPro" id="IPR006334">
    <property type="entry name" value="Glut_cys_ligase"/>
</dbReference>
<accession>A0A0B8P4K0</accession>
<evidence type="ECO:0000256" key="9">
    <source>
        <dbReference type="RuleBase" id="RU004391"/>
    </source>
</evidence>
<dbReference type="GO" id="GO:0004357">
    <property type="term" value="F:glutamate-cysteine ligase activity"/>
    <property type="evidence" value="ECO:0007669"/>
    <property type="project" value="UniProtKB-UniRule"/>
</dbReference>
<evidence type="ECO:0000256" key="8">
    <source>
        <dbReference type="HAMAP-Rule" id="MF_00578"/>
    </source>
</evidence>
<dbReference type="PANTHER" id="PTHR38761">
    <property type="entry name" value="GLUTAMATE--CYSTEINE LIGASE"/>
    <property type="match status" value="1"/>
</dbReference>
<feature type="domain" description="Glutamate--cysteine ligase" evidence="10">
    <location>
        <begin position="12"/>
        <end position="378"/>
    </location>
</feature>
<dbReference type="Proteomes" id="UP000031670">
    <property type="component" value="Unassembled WGS sequence"/>
</dbReference>
<evidence type="ECO:0000256" key="3">
    <source>
        <dbReference type="ARBA" id="ARBA00022598"/>
    </source>
</evidence>
<proteinExistence type="inferred from homology"/>
<dbReference type="HAMAP" id="MF_00578">
    <property type="entry name" value="Glu_cys_ligase"/>
    <property type="match status" value="1"/>
</dbReference>
<dbReference type="PANTHER" id="PTHR38761:SF1">
    <property type="entry name" value="GLUTAMATE--CYSTEINE LIGASE"/>
    <property type="match status" value="1"/>
</dbReference>
<comment type="similarity">
    <text evidence="2 8">Belongs to the glutamate--cysteine ligase type 1 family. Type 1 subfamily.</text>
</comment>
<comment type="caution">
    <text evidence="11">The sequence shown here is derived from an EMBL/GenBank/DDBJ whole genome shotgun (WGS) entry which is preliminary data.</text>
</comment>
<evidence type="ECO:0000256" key="4">
    <source>
        <dbReference type="ARBA" id="ARBA00022684"/>
    </source>
</evidence>
<dbReference type="EMBL" id="BBSA01000004">
    <property type="protein sequence ID" value="GAM61700.1"/>
    <property type="molecule type" value="Genomic_DNA"/>
</dbReference>
<dbReference type="GO" id="GO:0006750">
    <property type="term" value="P:glutathione biosynthetic process"/>
    <property type="evidence" value="ECO:0007669"/>
    <property type="project" value="UniProtKB-UniRule"/>
</dbReference>
<keyword evidence="5 8" id="KW-0547">Nucleotide-binding</keyword>
<dbReference type="SUPFAM" id="SSF55931">
    <property type="entry name" value="Glutamine synthetase/guanido kinase"/>
    <property type="match status" value="1"/>
</dbReference>
<dbReference type="GO" id="GO:0005524">
    <property type="term" value="F:ATP binding"/>
    <property type="evidence" value="ECO:0007669"/>
    <property type="project" value="UniProtKB-KW"/>
</dbReference>
<evidence type="ECO:0000256" key="2">
    <source>
        <dbReference type="ARBA" id="ARBA00008772"/>
    </source>
</evidence>
<evidence type="ECO:0000259" key="10">
    <source>
        <dbReference type="Pfam" id="PF04262"/>
    </source>
</evidence>
<organism evidence="11 12">
    <name type="scientific">Vibrio ishigakensis</name>
    <dbReference type="NCBI Taxonomy" id="1481914"/>
    <lineage>
        <taxon>Bacteria</taxon>
        <taxon>Pseudomonadati</taxon>
        <taxon>Pseudomonadota</taxon>
        <taxon>Gammaproteobacteria</taxon>
        <taxon>Vibrionales</taxon>
        <taxon>Vibrionaceae</taxon>
        <taxon>Vibrio</taxon>
    </lineage>
</organism>
<keyword evidence="6 8" id="KW-0067">ATP-binding</keyword>
<keyword evidence="3 8" id="KW-0436">Ligase</keyword>
<dbReference type="UniPathway" id="UPA00142">
    <property type="reaction ID" value="UER00209"/>
</dbReference>
<evidence type="ECO:0000313" key="12">
    <source>
        <dbReference type="Proteomes" id="UP000031670"/>
    </source>
</evidence>
<protein>
    <recommendedName>
        <fullName evidence="8">Glutamate--cysteine ligase</fullName>
        <ecNumber evidence="8">6.3.2.2</ecNumber>
    </recommendedName>
    <alternativeName>
        <fullName evidence="8">Gamma-ECS</fullName>
        <shortName evidence="8">GCS</shortName>
    </alternativeName>
    <alternativeName>
        <fullName evidence="8">Gamma-glutamylcysteine synthetase</fullName>
    </alternativeName>
</protein>
<dbReference type="Pfam" id="PF04262">
    <property type="entry name" value="Glu_cys_ligase"/>
    <property type="match status" value="1"/>
</dbReference>
<evidence type="ECO:0000256" key="1">
    <source>
        <dbReference type="ARBA" id="ARBA00005006"/>
    </source>
</evidence>
<sequence length="521" mass="59652">MTSFHSRLQQVASNKQAFTQFGRGVERETLRYNPDGYLATTPHPNTLGSPLTHEWITTDFSESLMEFITPVSRDISTLLSQLTDIHHFAHSKLDGERLWPLSMPCKVHSEDDIELAQYGTSNSGKMKTLYREGLKHRYGSLMQIISGVHFNFSFPESFWDALHGEQTEEERQATKSDAYFGLIRNYYRFGWLIPYFFGASPAICESFLQGKKTNLPFEKLNGTLHLPYATSLRLSDLGYTNSEQSALKIGFNSVEQYLEGLNRSIRTPSEKFSKIGVKVEGEYKQLNTNVLQIENELYAPIRPKRVAKSGEKPSEALSRGGVEYIEVRSLDVNPFSPIGIDDKQIRFLDIFLTWCALSDSANMDDCELECWKRNWESVITEGRRDSVDLTIGCDGEKLTLQQWTHRIFDEFDQIAKAMDEAHQSNAYIEVCNELRTWIDSPEKTLSGQMMKAIKEHGGNGALGEALGEAYLAQYQQSEYQVYNQQMMESEVRDSVEKQKQVEAGDTLDFDHFLENYFDYLK</sequence>
<name>A0A0B8P4K0_9VIBR</name>
<dbReference type="EC" id="6.3.2.2" evidence="8"/>
<keyword evidence="4 8" id="KW-0317">Glutathione biosynthesis</keyword>
<dbReference type="GO" id="GO:0005829">
    <property type="term" value="C:cytosol"/>
    <property type="evidence" value="ECO:0007669"/>
    <property type="project" value="TreeGrafter"/>
</dbReference>
<evidence type="ECO:0000256" key="6">
    <source>
        <dbReference type="ARBA" id="ARBA00022840"/>
    </source>
</evidence>
<evidence type="ECO:0000256" key="5">
    <source>
        <dbReference type="ARBA" id="ARBA00022741"/>
    </source>
</evidence>
<evidence type="ECO:0000256" key="7">
    <source>
        <dbReference type="ARBA" id="ARBA00048819"/>
    </source>
</evidence>
<comment type="pathway">
    <text evidence="1 8 9">Sulfur metabolism; glutathione biosynthesis; glutathione from L-cysteine and L-glutamate: step 1/2.</text>
</comment>
<dbReference type="Gene3D" id="3.30.590.20">
    <property type="match status" value="1"/>
</dbReference>
<evidence type="ECO:0000313" key="11">
    <source>
        <dbReference type="EMBL" id="GAM61700.1"/>
    </source>
</evidence>
<comment type="catalytic activity">
    <reaction evidence="7 8 9">
        <text>L-cysteine + L-glutamate + ATP = gamma-L-glutamyl-L-cysteine + ADP + phosphate + H(+)</text>
        <dbReference type="Rhea" id="RHEA:13285"/>
        <dbReference type="ChEBI" id="CHEBI:15378"/>
        <dbReference type="ChEBI" id="CHEBI:29985"/>
        <dbReference type="ChEBI" id="CHEBI:30616"/>
        <dbReference type="ChEBI" id="CHEBI:35235"/>
        <dbReference type="ChEBI" id="CHEBI:43474"/>
        <dbReference type="ChEBI" id="CHEBI:58173"/>
        <dbReference type="ChEBI" id="CHEBI:456216"/>
        <dbReference type="EC" id="6.3.2.2"/>
    </reaction>
</comment>
<dbReference type="AlphaFoldDB" id="A0A0B8P4K0"/>
<reference evidence="11 12" key="1">
    <citation type="submission" date="2015-01" db="EMBL/GenBank/DDBJ databases">
        <title>Vibrio sp. C5 JCM 19232 whole genome shotgun sequence.</title>
        <authorList>
            <person name="Sawabe T."/>
            <person name="Meirelles P."/>
            <person name="Feng G."/>
            <person name="Sayaka M."/>
            <person name="Hattori M."/>
            <person name="Ohkuma M."/>
        </authorList>
    </citation>
    <scope>NUCLEOTIDE SEQUENCE [LARGE SCALE GENOMIC DNA]</scope>
    <source>
        <strain evidence="11 12">JCM19232</strain>
    </source>
</reference>
<dbReference type="NCBIfam" id="TIGR01434">
    <property type="entry name" value="glu_cys_ligase"/>
    <property type="match status" value="1"/>
</dbReference>